<comment type="caution">
    <text evidence="1">The sequence shown here is derived from an EMBL/GenBank/DDBJ whole genome shotgun (WGS) entry which is preliminary data.</text>
</comment>
<feature type="non-terminal residue" evidence="1">
    <location>
        <position position="134"/>
    </location>
</feature>
<evidence type="ECO:0000313" key="2">
    <source>
        <dbReference type="Proteomes" id="UP000469890"/>
    </source>
</evidence>
<dbReference type="EMBL" id="JAAECE010000013">
    <property type="protein sequence ID" value="KAF1796146.1"/>
    <property type="molecule type" value="Genomic_DNA"/>
</dbReference>
<proteinExistence type="predicted"/>
<dbReference type="Proteomes" id="UP000469890">
    <property type="component" value="Unassembled WGS sequence"/>
</dbReference>
<name>A0A8H4B6A6_MUCCL</name>
<reference evidence="1 2" key="1">
    <citation type="submission" date="2019-09" db="EMBL/GenBank/DDBJ databases">
        <authorList>
            <consortium name="DOE Joint Genome Institute"/>
            <person name="Mondo S.J."/>
            <person name="Navarro-Mendoza M.I."/>
            <person name="Perez-Arques C."/>
            <person name="Panchal S."/>
            <person name="Nicolas F.E."/>
            <person name="Ganguly P."/>
            <person name="Pangilinan J."/>
            <person name="Grigoriev I."/>
            <person name="Heitman J."/>
            <person name="Sanya K."/>
            <person name="Garre V."/>
        </authorList>
    </citation>
    <scope>NUCLEOTIDE SEQUENCE [LARGE SCALE GENOMIC DNA]</scope>
    <source>
        <strain evidence="1 2">MU402</strain>
    </source>
</reference>
<protein>
    <submittedName>
        <fullName evidence="1">Uncharacterized protein</fullName>
    </submittedName>
</protein>
<organism evidence="1 2">
    <name type="scientific">Mucor circinelloides f. lusitanicus</name>
    <name type="common">Mucor racemosus var. lusitanicus</name>
    <dbReference type="NCBI Taxonomy" id="29924"/>
    <lineage>
        <taxon>Eukaryota</taxon>
        <taxon>Fungi</taxon>
        <taxon>Fungi incertae sedis</taxon>
        <taxon>Mucoromycota</taxon>
        <taxon>Mucoromycotina</taxon>
        <taxon>Mucoromycetes</taxon>
        <taxon>Mucorales</taxon>
        <taxon>Mucorineae</taxon>
        <taxon>Mucoraceae</taxon>
        <taxon>Mucor</taxon>
    </lineage>
</organism>
<dbReference type="AlphaFoldDB" id="A0A8H4B6A6"/>
<sequence length="134" mass="15348">NATILNDYISLTKDATRGCVYMDWSGPLGYMVGLFKFQDVYVVHYIAPLHLPLSLIELDEFRSDLTFLYKWRNYLTESSQLAKLRLVQSKKKYDAISISSPTTPNISPNRSPLLLPVDVYFSPSKTEKKAKTLH</sequence>
<accession>A0A8H4B6A6</accession>
<feature type="non-terminal residue" evidence="1">
    <location>
        <position position="1"/>
    </location>
</feature>
<gene>
    <name evidence="1" type="ORF">FB192DRAFT_1263996</name>
</gene>
<evidence type="ECO:0000313" key="1">
    <source>
        <dbReference type="EMBL" id="KAF1796146.1"/>
    </source>
</evidence>